<evidence type="ECO:0000313" key="6">
    <source>
        <dbReference type="EMBL" id="RKF30498.1"/>
    </source>
</evidence>
<dbReference type="InterPro" id="IPR050176">
    <property type="entry name" value="LTTR"/>
</dbReference>
<dbReference type="Gene3D" id="3.40.190.10">
    <property type="entry name" value="Periplasmic binding protein-like II"/>
    <property type="match status" value="2"/>
</dbReference>
<evidence type="ECO:0000256" key="2">
    <source>
        <dbReference type="ARBA" id="ARBA00023015"/>
    </source>
</evidence>
<feature type="domain" description="HTH lysR-type" evidence="5">
    <location>
        <begin position="5"/>
        <end position="62"/>
    </location>
</feature>
<dbReference type="InterPro" id="IPR036390">
    <property type="entry name" value="WH_DNA-bd_sf"/>
</dbReference>
<dbReference type="PROSITE" id="PS50931">
    <property type="entry name" value="HTH_LYSR"/>
    <property type="match status" value="1"/>
</dbReference>
<evidence type="ECO:0000256" key="1">
    <source>
        <dbReference type="ARBA" id="ARBA00009437"/>
    </source>
</evidence>
<dbReference type="PANTHER" id="PTHR30579">
    <property type="entry name" value="TRANSCRIPTIONAL REGULATOR"/>
    <property type="match status" value="1"/>
</dbReference>
<dbReference type="PRINTS" id="PR00039">
    <property type="entry name" value="HTHLYSR"/>
</dbReference>
<dbReference type="PANTHER" id="PTHR30579:SF7">
    <property type="entry name" value="HTH-TYPE TRANSCRIPTIONAL REGULATOR LRHA-RELATED"/>
    <property type="match status" value="1"/>
</dbReference>
<dbReference type="SUPFAM" id="SSF46785">
    <property type="entry name" value="Winged helix' DNA-binding domain"/>
    <property type="match status" value="1"/>
</dbReference>
<dbReference type="InterPro" id="IPR000847">
    <property type="entry name" value="LysR_HTH_N"/>
</dbReference>
<dbReference type="Pfam" id="PF00126">
    <property type="entry name" value="HTH_1"/>
    <property type="match status" value="1"/>
</dbReference>
<gene>
    <name evidence="6" type="ORF">BCY88_12570</name>
</gene>
<keyword evidence="4" id="KW-0804">Transcription</keyword>
<dbReference type="SUPFAM" id="SSF53850">
    <property type="entry name" value="Periplasmic binding protein-like II"/>
    <property type="match status" value="1"/>
</dbReference>
<sequence>MDNPLDTALLHTFVAVADVRSFTGAGRRLNLSQSAVSAQVARLEEQIGRALLVRNTRSVALTEHGQTLLGYARAMLNLSEEARARLGPADVFGGKLRIGASEDFAGGWLPDAMRRYSVARRGLLLDLTVDIGESLFRRHANGDFDLVIGSRCSHSDKGATLWREPLVWAFARHEPLPEGDVPLACFPNPCPYREAAVKALALAGMPYRIACESPSITGIQAFVRAGIAIAPVARNAIGDELRELGVSEGLPELPEIEFVMMYDTKMPVAAEFAETIFDEVAVRTGAGNRNQAVAKPPRA</sequence>
<evidence type="ECO:0000256" key="3">
    <source>
        <dbReference type="ARBA" id="ARBA00023125"/>
    </source>
</evidence>
<dbReference type="InterPro" id="IPR036388">
    <property type="entry name" value="WH-like_DNA-bd_sf"/>
</dbReference>
<dbReference type="Proteomes" id="UP000283709">
    <property type="component" value="Unassembled WGS sequence"/>
</dbReference>
<name>A0A3R7EMQ3_9BURK</name>
<dbReference type="FunFam" id="1.10.10.10:FF:000001">
    <property type="entry name" value="LysR family transcriptional regulator"/>
    <property type="match status" value="1"/>
</dbReference>
<dbReference type="AlphaFoldDB" id="A0A3R7EMQ3"/>
<dbReference type="Pfam" id="PF03466">
    <property type="entry name" value="LysR_substrate"/>
    <property type="match status" value="1"/>
</dbReference>
<dbReference type="GO" id="GO:0003677">
    <property type="term" value="F:DNA binding"/>
    <property type="evidence" value="ECO:0007669"/>
    <property type="project" value="UniProtKB-KW"/>
</dbReference>
<dbReference type="OrthoDB" id="6555293at2"/>
<organism evidence="6 7">
    <name type="scientific">Paraburkholderia fungorum</name>
    <dbReference type="NCBI Taxonomy" id="134537"/>
    <lineage>
        <taxon>Bacteria</taxon>
        <taxon>Pseudomonadati</taxon>
        <taxon>Pseudomonadota</taxon>
        <taxon>Betaproteobacteria</taxon>
        <taxon>Burkholderiales</taxon>
        <taxon>Burkholderiaceae</taxon>
        <taxon>Paraburkholderia</taxon>
    </lineage>
</organism>
<keyword evidence="2" id="KW-0805">Transcription regulation</keyword>
<protein>
    <submittedName>
        <fullName evidence="6">LysR family transcriptional regulator</fullName>
    </submittedName>
</protein>
<evidence type="ECO:0000313" key="7">
    <source>
        <dbReference type="Proteomes" id="UP000283709"/>
    </source>
</evidence>
<dbReference type="RefSeq" id="WP_120349030.1">
    <property type="nucleotide sequence ID" value="NZ_MCAS01000068.1"/>
</dbReference>
<dbReference type="Gene3D" id="1.10.10.10">
    <property type="entry name" value="Winged helix-like DNA-binding domain superfamily/Winged helix DNA-binding domain"/>
    <property type="match status" value="1"/>
</dbReference>
<dbReference type="EMBL" id="MCAS01000068">
    <property type="protein sequence ID" value="RKF30498.1"/>
    <property type="molecule type" value="Genomic_DNA"/>
</dbReference>
<comment type="similarity">
    <text evidence="1">Belongs to the LysR transcriptional regulatory family.</text>
</comment>
<comment type="caution">
    <text evidence="6">The sequence shown here is derived from an EMBL/GenBank/DDBJ whole genome shotgun (WGS) entry which is preliminary data.</text>
</comment>
<evidence type="ECO:0000256" key="4">
    <source>
        <dbReference type="ARBA" id="ARBA00023163"/>
    </source>
</evidence>
<reference evidence="6 7" key="1">
    <citation type="submission" date="2016-07" db="EMBL/GenBank/DDBJ databases">
        <title>Genome analysis of Burkholderia fungorum ES3-20.</title>
        <authorList>
            <person name="Xu D."/>
            <person name="Yao R."/>
            <person name="Zheng S."/>
        </authorList>
    </citation>
    <scope>NUCLEOTIDE SEQUENCE [LARGE SCALE GENOMIC DNA]</scope>
    <source>
        <strain evidence="6 7">ES3-20</strain>
    </source>
</reference>
<dbReference type="InterPro" id="IPR005119">
    <property type="entry name" value="LysR_subst-bd"/>
</dbReference>
<evidence type="ECO:0000259" key="5">
    <source>
        <dbReference type="PROSITE" id="PS50931"/>
    </source>
</evidence>
<dbReference type="GO" id="GO:0003700">
    <property type="term" value="F:DNA-binding transcription factor activity"/>
    <property type="evidence" value="ECO:0007669"/>
    <property type="project" value="InterPro"/>
</dbReference>
<accession>A0A3R7EMQ3</accession>
<proteinExistence type="inferred from homology"/>
<keyword evidence="3" id="KW-0238">DNA-binding</keyword>